<evidence type="ECO:0000313" key="4">
    <source>
        <dbReference type="Proteomes" id="UP000182379"/>
    </source>
</evidence>
<reference evidence="3 4" key="1">
    <citation type="submission" date="2016-10" db="EMBL/GenBank/DDBJ databases">
        <authorList>
            <person name="Varghese N."/>
            <person name="Submissions S."/>
        </authorList>
    </citation>
    <scope>NUCLEOTIDE SEQUENCE [LARGE SCALE GENOMIC DNA]</scope>
    <source>
        <strain evidence="3 4">WCC6</strain>
    </source>
</reference>
<dbReference type="EMBL" id="FNOP01000008">
    <property type="protein sequence ID" value="SDW88901.1"/>
    <property type="molecule type" value="Genomic_DNA"/>
</dbReference>
<dbReference type="Pfam" id="PF08378">
    <property type="entry name" value="NERD"/>
    <property type="match status" value="1"/>
</dbReference>
<keyword evidence="1" id="KW-1133">Transmembrane helix</keyword>
<keyword evidence="1" id="KW-0472">Membrane</keyword>
<dbReference type="Proteomes" id="UP000182379">
    <property type="component" value="Unassembled WGS sequence"/>
</dbReference>
<evidence type="ECO:0000259" key="2">
    <source>
        <dbReference type="Pfam" id="PF08378"/>
    </source>
</evidence>
<evidence type="ECO:0000313" key="3">
    <source>
        <dbReference type="EMBL" id="SDW88901.1"/>
    </source>
</evidence>
<evidence type="ECO:0000256" key="1">
    <source>
        <dbReference type="SAM" id="Phobius"/>
    </source>
</evidence>
<name>A0A1H2X7X6_ACIFE</name>
<protein>
    <recommendedName>
        <fullName evidence="2">NERD domain-containing protein</fullName>
    </recommendedName>
</protein>
<keyword evidence="1" id="KW-0812">Transmembrane</keyword>
<feature type="transmembrane region" description="Helical" evidence="1">
    <location>
        <begin position="23"/>
        <end position="41"/>
    </location>
</feature>
<dbReference type="AlphaFoldDB" id="A0A1H2X7X6"/>
<comment type="caution">
    <text evidence="3">The sequence shown here is derived from an EMBL/GenBank/DDBJ whole genome shotgun (WGS) entry which is preliminary data.</text>
</comment>
<gene>
    <name evidence="3" type="ORF">SAMN05216495_10820</name>
</gene>
<sequence>MEEVVIQIFPNMTVWKLHSLKEYLVFFLMLLGGFLVFRFWIRRMKKNRTWEGGRKRTLDAVKSGSRKDFTDVSSYTFDFSPDSLCILLPHDILLLRVVYHGYRIQGSERSEQWKLKDNSGIISVPNPLQLLEKEREKLEKSLEAAHSPQLPIHTFVIGADNYAEPVFQLDEGARSHALSLPELKKWIRQRNLDPITEKKRQEILAVFGR</sequence>
<organism evidence="3 4">
    <name type="scientific">Acidaminococcus fermentans</name>
    <dbReference type="NCBI Taxonomy" id="905"/>
    <lineage>
        <taxon>Bacteria</taxon>
        <taxon>Bacillati</taxon>
        <taxon>Bacillota</taxon>
        <taxon>Negativicutes</taxon>
        <taxon>Acidaminococcales</taxon>
        <taxon>Acidaminococcaceae</taxon>
        <taxon>Acidaminococcus</taxon>
    </lineage>
</organism>
<accession>A0A1H2X7X6</accession>
<dbReference type="InterPro" id="IPR011528">
    <property type="entry name" value="NERD"/>
</dbReference>
<dbReference type="RefSeq" id="WP_074705921.1">
    <property type="nucleotide sequence ID" value="NZ_CAMEFB010000072.1"/>
</dbReference>
<proteinExistence type="predicted"/>
<feature type="domain" description="NERD" evidence="2">
    <location>
        <begin position="53"/>
        <end position="157"/>
    </location>
</feature>